<dbReference type="GO" id="GO:0006139">
    <property type="term" value="P:nucleobase-containing compound metabolic process"/>
    <property type="evidence" value="ECO:0007669"/>
    <property type="project" value="InterPro"/>
</dbReference>
<keyword evidence="2" id="KW-0269">Exonuclease</keyword>
<name>A0A4Y2ACG6_ARAVE</name>
<dbReference type="Proteomes" id="UP000499080">
    <property type="component" value="Unassembled WGS sequence"/>
</dbReference>
<organism evidence="2 3">
    <name type="scientific">Araneus ventricosus</name>
    <name type="common">Orbweaver spider</name>
    <name type="synonym">Epeira ventricosa</name>
    <dbReference type="NCBI Taxonomy" id="182803"/>
    <lineage>
        <taxon>Eukaryota</taxon>
        <taxon>Metazoa</taxon>
        <taxon>Ecdysozoa</taxon>
        <taxon>Arthropoda</taxon>
        <taxon>Chelicerata</taxon>
        <taxon>Arachnida</taxon>
        <taxon>Araneae</taxon>
        <taxon>Araneomorphae</taxon>
        <taxon>Entelegynae</taxon>
        <taxon>Araneoidea</taxon>
        <taxon>Araneidae</taxon>
        <taxon>Araneus</taxon>
    </lineage>
</organism>
<dbReference type="Pfam" id="PF01612">
    <property type="entry name" value="DNA_pol_A_exo1"/>
    <property type="match status" value="1"/>
</dbReference>
<accession>A0A4Y2ACG6</accession>
<proteinExistence type="predicted"/>
<sequence>MFCYCRILRRVFSPCNRTGIPCLQFSPSSHVYKVSFSTKTNEIIQEKKFSLHVIREIDDLEFSWRKQRDGKRFKNIIYKYFSKVKGSTSDIVELLSAACDKTRCHHFLIYSLLTTLNDAITKGGVTFKPSLEEKTEALKSVLIYNNYDLIQEVCKIFKLTETNHEFKELVDDLLMQQKLIEAAYCIGTLNLQNEYDIEKVLFPLLLEGKLFPVSQCIQNHPNLQLNIAKKLDSLLVSEDDVSRATKFSINSKRIIKILNKWVKWFNTPTEQCPNFHYVRSRAAVNVLIKRRAEQSVSENVWEDMVMTIVGDNTSLKEHLIYKLMQQNDKETALKMVNKLNMTDFDVTKLNLTEEETDLENIADKDDLEDLSKGHLEMEEKSEHLMFNLSASDIKYVDNAAKFDDFINEILNYDVVGIDTEWKPHFGLSAERLALMQIAVRDKVYILDMVYLRDCLMPEHWDCFMKNLFGNNNIIKLGCGIMNDVQMIIDDSQGTKGKKIGFSHILDMSVFYKKLLEIYPDEMHNEIREQKNIGLSRLCELILGLPLNKEERLCDWEERPLAESRLEYAALDALCLVQMYDKLKLIAAEKNMNFDHLVNVSMHLTVSLWKPKRRIRGMKFEKDIQIKKPIPIHQFKVAVDPALESQGKQLRQLGADVVILSESDSPETAVQISKDEDRILMCSVTFFRRTEHLRPNAFYLKPFNAYGEPEPVSSILHKFNVQLSAKNILSRCEFCNSEEGIKLSSEDVNFLQKCVKNQDFPILKSDEAVSSVQRTLDELLKSGINIKFKDKISYSHAEKRQAFLCTKCGTIQ</sequence>
<dbReference type="PANTHER" id="PTHR47765:SF2">
    <property type="entry name" value="EXONUCLEASE MUT-7 HOMOLOG"/>
    <property type="match status" value="1"/>
</dbReference>
<dbReference type="OrthoDB" id="18193at2759"/>
<keyword evidence="3" id="KW-1185">Reference proteome</keyword>
<keyword evidence="2" id="KW-0378">Hydrolase</keyword>
<dbReference type="InterPro" id="IPR052408">
    <property type="entry name" value="Exonuclease_MUT-7-like"/>
</dbReference>
<dbReference type="SMART" id="SM00474">
    <property type="entry name" value="35EXOc"/>
    <property type="match status" value="1"/>
</dbReference>
<evidence type="ECO:0000313" key="3">
    <source>
        <dbReference type="Proteomes" id="UP000499080"/>
    </source>
</evidence>
<dbReference type="EMBL" id="BGPR01000012">
    <property type="protein sequence ID" value="GBL77307.1"/>
    <property type="molecule type" value="Genomic_DNA"/>
</dbReference>
<reference evidence="2 3" key="1">
    <citation type="journal article" date="2019" name="Sci. Rep.">
        <title>Orb-weaving spider Araneus ventricosus genome elucidates the spidroin gene catalogue.</title>
        <authorList>
            <person name="Kono N."/>
            <person name="Nakamura H."/>
            <person name="Ohtoshi R."/>
            <person name="Moran D.A.P."/>
            <person name="Shinohara A."/>
            <person name="Yoshida Y."/>
            <person name="Fujiwara M."/>
            <person name="Mori M."/>
            <person name="Tomita M."/>
            <person name="Arakawa K."/>
        </authorList>
    </citation>
    <scope>NUCLEOTIDE SEQUENCE [LARGE SCALE GENOMIC DNA]</scope>
</reference>
<gene>
    <name evidence="2" type="primary">AAEL005527_1</name>
    <name evidence="2" type="ORF">AVEN_41746_1</name>
</gene>
<dbReference type="GO" id="GO:0008408">
    <property type="term" value="F:3'-5' exonuclease activity"/>
    <property type="evidence" value="ECO:0007669"/>
    <property type="project" value="InterPro"/>
</dbReference>
<dbReference type="AlphaFoldDB" id="A0A4Y2ACG6"/>
<dbReference type="Pfam" id="PF01927">
    <property type="entry name" value="Mut7-C"/>
    <property type="match status" value="1"/>
</dbReference>
<dbReference type="PANTHER" id="PTHR47765">
    <property type="entry name" value="3'-5' EXONUCLEASE DOMAIN-CONTAINING PROTEIN"/>
    <property type="match status" value="1"/>
</dbReference>
<comment type="caution">
    <text evidence="2">The sequence shown here is derived from an EMBL/GenBank/DDBJ whole genome shotgun (WGS) entry which is preliminary data.</text>
</comment>
<evidence type="ECO:0000259" key="1">
    <source>
        <dbReference type="SMART" id="SM00474"/>
    </source>
</evidence>
<dbReference type="SUPFAM" id="SSF53098">
    <property type="entry name" value="Ribonuclease H-like"/>
    <property type="match status" value="1"/>
</dbReference>
<dbReference type="Gene3D" id="3.30.420.10">
    <property type="entry name" value="Ribonuclease H-like superfamily/Ribonuclease H"/>
    <property type="match status" value="1"/>
</dbReference>
<evidence type="ECO:0000313" key="2">
    <source>
        <dbReference type="EMBL" id="GBL77307.1"/>
    </source>
</evidence>
<dbReference type="InterPro" id="IPR002562">
    <property type="entry name" value="3'-5'_exonuclease_dom"/>
</dbReference>
<dbReference type="InterPro" id="IPR036397">
    <property type="entry name" value="RNaseH_sf"/>
</dbReference>
<protein>
    <submittedName>
        <fullName evidence="2">Exonuclease mut-7</fullName>
    </submittedName>
</protein>
<dbReference type="InterPro" id="IPR012337">
    <property type="entry name" value="RNaseH-like_sf"/>
</dbReference>
<dbReference type="InterPro" id="IPR002782">
    <property type="entry name" value="Mut7-C_RNAse_dom"/>
</dbReference>
<dbReference type="GO" id="GO:0003676">
    <property type="term" value="F:nucleic acid binding"/>
    <property type="evidence" value="ECO:0007669"/>
    <property type="project" value="InterPro"/>
</dbReference>
<keyword evidence="2" id="KW-0540">Nuclease</keyword>
<feature type="domain" description="3'-5' exonuclease" evidence="1">
    <location>
        <begin position="393"/>
        <end position="587"/>
    </location>
</feature>